<feature type="non-terminal residue" evidence="2">
    <location>
        <position position="74"/>
    </location>
</feature>
<evidence type="ECO:0000313" key="2">
    <source>
        <dbReference type="EMBL" id="CEL00030.1"/>
    </source>
</evidence>
<proteinExistence type="predicted"/>
<gene>
    <name evidence="2" type="primary">ORF222685</name>
</gene>
<feature type="compositionally biased region" description="Polar residues" evidence="1">
    <location>
        <begin position="65"/>
        <end position="74"/>
    </location>
</feature>
<feature type="compositionally biased region" description="Pro residues" evidence="1">
    <location>
        <begin position="49"/>
        <end position="60"/>
    </location>
</feature>
<feature type="region of interest" description="Disordered" evidence="1">
    <location>
        <begin position="46"/>
        <end position="74"/>
    </location>
</feature>
<evidence type="ECO:0000256" key="1">
    <source>
        <dbReference type="SAM" id="MobiDB-lite"/>
    </source>
</evidence>
<dbReference type="EMBL" id="HACG01053159">
    <property type="protein sequence ID" value="CEL00030.1"/>
    <property type="molecule type" value="Transcribed_RNA"/>
</dbReference>
<organism evidence="2">
    <name type="scientific">Arion vulgaris</name>
    <dbReference type="NCBI Taxonomy" id="1028688"/>
    <lineage>
        <taxon>Eukaryota</taxon>
        <taxon>Metazoa</taxon>
        <taxon>Spiralia</taxon>
        <taxon>Lophotrochozoa</taxon>
        <taxon>Mollusca</taxon>
        <taxon>Gastropoda</taxon>
        <taxon>Heterobranchia</taxon>
        <taxon>Euthyneura</taxon>
        <taxon>Panpulmonata</taxon>
        <taxon>Eupulmonata</taxon>
        <taxon>Stylommatophora</taxon>
        <taxon>Helicina</taxon>
        <taxon>Arionoidea</taxon>
        <taxon>Arionidae</taxon>
        <taxon>Arion</taxon>
    </lineage>
</organism>
<feature type="non-terminal residue" evidence="2">
    <location>
        <position position="1"/>
    </location>
</feature>
<protein>
    <submittedName>
        <fullName evidence="2">Uncharacterized protein</fullName>
    </submittedName>
</protein>
<accession>A0A0B7C6G4</accession>
<reference evidence="2" key="1">
    <citation type="submission" date="2014-12" db="EMBL/GenBank/DDBJ databases">
        <title>Insight into the proteome of Arion vulgaris.</title>
        <authorList>
            <person name="Aradska J."/>
            <person name="Bulat T."/>
            <person name="Smidak R."/>
            <person name="Sarate P."/>
            <person name="Gangsoo J."/>
            <person name="Sialana F."/>
            <person name="Bilban M."/>
            <person name="Lubec G."/>
        </authorList>
    </citation>
    <scope>NUCLEOTIDE SEQUENCE</scope>
    <source>
        <tissue evidence="2">Skin</tissue>
    </source>
</reference>
<sequence>KKAREILEKFDPGKLRKLEGIPEAVPPDAGSPGTLIHQRTFQRVMQPPMRMPGPSSPRPGPSGIVQGQNGAPFH</sequence>
<dbReference type="AlphaFoldDB" id="A0A0B7C6G4"/>
<name>A0A0B7C6G4_9EUPU</name>